<feature type="compositionally biased region" description="Polar residues" evidence="1">
    <location>
        <begin position="1790"/>
        <end position="1800"/>
    </location>
</feature>
<feature type="compositionally biased region" description="Low complexity" evidence="1">
    <location>
        <begin position="205"/>
        <end position="214"/>
    </location>
</feature>
<evidence type="ECO:0000259" key="3">
    <source>
        <dbReference type="PROSITE" id="PS50190"/>
    </source>
</evidence>
<feature type="compositionally biased region" description="Polar residues" evidence="1">
    <location>
        <begin position="870"/>
        <end position="879"/>
    </location>
</feature>
<sequence>CFYEANVQSPIGSRITARIDNSKRPSILHLLPTSNSIQLLSLVVETEAGKIAALLFKRTNNVLILFRPLSRNRLLVFLFPPQRQQQPDNILSGGQQQLIVVDKEHLAKAASSPPPPASQPATRTRSRSLGAIFSGANILPTARLAHRNVPLAIMSPPSAAPNDPRMGHKSSVSFSARLTRSPSINQPAKLHKRSFWSIFRSNDNSAANDDASAATAVTQGSQSGHQSVLPQPAAADRNSQANASNVATKKAEASTTNKNNNTGLTATAADTHSGTDTNYKENNVPNSTNNNNSSNVPQKDVAKTTSNSINSNQKKSTSNNIAPRIKSPDFGDTDSVQVSLDNLSIDEPDNNTLNAQQQLQQQQVQHLSPLMEGPDDHVSTSYPSDDENAEQTHIIEGADTRTAPNSVGQGSLSRQSGAVSAAALSKSNKVNGVSSGPSPHIRPATAGYGNDESSLVSPLTLPSMSRLMGKSGNSSSTMSSTAVNVSSPVKRTISMRARPSPLNVNSPTSQTQPATSAGTNTQRQATTPLTATCFSSPSSGIGTTGGVLGDGPLSSAVTNDMDPLSPEGILHRKAKAVGMALFYLEESDSSDTLDLIPDGDLVSEDELPRLNDHAEWLGKPAPLNKLALKYYMDMYDFTKIRIDEGLRMVCGHILLKGESQVIDRILYAFAQRHQECNPTDVLRGVDVAHAVSYSTLLLNTDLHIANIRPSERMSKSRFVRNTMDTISQFGGISALSGGRKGSRSATPRTASQSLFSPSVIAGTSSGTSRVPPQLPELNLASPTHPQVSSFGDSECKSPPITASPYTSPPRNKNGEGSCAVSFREGAEPADDEDDSTSSPLHGNGENTSDRFLSNVPSSSLSFDQPHPPRSVSSALGTGILGQSRSSRDIHRLISFRSKRFSMLDGITDSSSLHGHSGGSSGSGVVSAGVLVSGLTKPFKQLRRKVSQSSSSNKNGGNVMDNDGGGDTAFGQGNSAVSRASDAIGLGIGELTGANASNYIDSDSASAVAIQAAATASQKLRGGHGQLPRAMSTIDMRDITTLLKDIYSSIKHNPLSQPAFARSSTANLSHTGTNASKPHSNSFFPRASMTLREAPFLGRRSSVQAAPVGSSSILSTGGRGLARQASASKPMDGGRAKQQLYPSRTGSSSITENSTASNSNTNLSRFSQQPRPPPHGFNRANTPSVRSVPTHDLGHSRSDASLAHTASAGVGENSGGFTANGTIQPRPIAKHGTNSTAVSHGGAAAVGGGQRLRNSPSSSSGFYSNNAFGASGNLAQMESATGVMGGFSSHTSSYLHSSSYSRSAIENMFIRSGMLERKHLYERTNKKASNRSWRKCYVSVDRGTVAMFKVEDKNGGGQPDGRELTDTSMQLGTVSLRHTMTQVLPPPGYNKRRPLVFALQLPNGGVYLFQTQDQEDLHCWVDSCNYWASRESKTPYMIGGVFNMEYGWDNTGDYVKRQEEKEQREEQGETFSETELRQDAIRVQTERESNRTRNIVEWTPPNNPMQRSEVDDASQLRILLHHITYLEEDLVSHKKLMGSIDERFFPRTPQHQKAFQNWERKAQYILKELIKYQTYADCLQKALEKVEEVINAANESTNNAHMCTAATATSVSAVVSPQPSTMANDDCFGTIDSGTEVGYYGAGPNGTGGSRVANYPPLPPTSGVAVSSSNRAGSMVNGPGVLEKISEYDGSQTQFSGPESRKASVGTTGSISDHRKYGGQLQHRKGPMHRASHNDLPPPPVPPKDNRTISNSKSYNPVLVKGVGSGGTQQQRLSTVASSNTIYESAEADLTTPNSNESCTISKDKAHSESNPASSTAPQNTPTAAV</sequence>
<dbReference type="Proteomes" id="UP001150538">
    <property type="component" value="Unassembled WGS sequence"/>
</dbReference>
<feature type="compositionally biased region" description="Polar residues" evidence="1">
    <location>
        <begin position="780"/>
        <end position="791"/>
    </location>
</feature>
<dbReference type="InterPro" id="IPR035999">
    <property type="entry name" value="Sec7_dom_sf"/>
</dbReference>
<feature type="region of interest" description="Disordered" evidence="1">
    <location>
        <begin position="396"/>
        <end position="524"/>
    </location>
</feature>
<evidence type="ECO:0008006" key="6">
    <source>
        <dbReference type="Google" id="ProtNLM"/>
    </source>
</evidence>
<feature type="compositionally biased region" description="Low complexity" evidence="1">
    <location>
        <begin position="946"/>
        <end position="961"/>
    </location>
</feature>
<gene>
    <name evidence="4" type="ORF">H4219_001391</name>
</gene>
<dbReference type="SUPFAM" id="SSF48425">
    <property type="entry name" value="Sec7 domain"/>
    <property type="match status" value="1"/>
</dbReference>
<feature type="compositionally biased region" description="Basic residues" evidence="1">
    <location>
        <begin position="1721"/>
        <end position="1730"/>
    </location>
</feature>
<dbReference type="Pfam" id="PF15410">
    <property type="entry name" value="PH_9"/>
    <property type="match status" value="1"/>
</dbReference>
<organism evidence="4 5">
    <name type="scientific">Mycoemilia scoparia</name>
    <dbReference type="NCBI Taxonomy" id="417184"/>
    <lineage>
        <taxon>Eukaryota</taxon>
        <taxon>Fungi</taxon>
        <taxon>Fungi incertae sedis</taxon>
        <taxon>Zoopagomycota</taxon>
        <taxon>Kickxellomycotina</taxon>
        <taxon>Kickxellomycetes</taxon>
        <taxon>Kickxellales</taxon>
        <taxon>Kickxellaceae</taxon>
        <taxon>Mycoemilia</taxon>
    </lineage>
</organism>
<accession>A0A9W8A5Y8</accession>
<feature type="compositionally biased region" description="Polar residues" evidence="1">
    <location>
        <begin position="1808"/>
        <end position="1825"/>
    </location>
</feature>
<feature type="compositionally biased region" description="Polar residues" evidence="1">
    <location>
        <begin position="1100"/>
        <end position="1114"/>
    </location>
</feature>
<feature type="compositionally biased region" description="Polar residues" evidence="1">
    <location>
        <begin position="237"/>
        <end position="281"/>
    </location>
</feature>
<proteinExistence type="predicted"/>
<feature type="compositionally biased region" description="Polar residues" evidence="1">
    <location>
        <begin position="743"/>
        <end position="770"/>
    </location>
</feature>
<feature type="non-terminal residue" evidence="4">
    <location>
        <position position="1"/>
    </location>
</feature>
<feature type="region of interest" description="Disordered" evidence="1">
    <location>
        <begin position="1100"/>
        <end position="1258"/>
    </location>
</feature>
<dbReference type="Pfam" id="PF01369">
    <property type="entry name" value="Sec7"/>
    <property type="match status" value="1"/>
</dbReference>
<feature type="compositionally biased region" description="Low complexity" evidence="1">
    <location>
        <begin position="1146"/>
        <end position="1163"/>
    </location>
</feature>
<name>A0A9W8A5Y8_9FUNG</name>
<dbReference type="InterPro" id="IPR011993">
    <property type="entry name" value="PH-like_dom_sf"/>
</dbReference>
<dbReference type="PROSITE" id="PS50003">
    <property type="entry name" value="PH_DOMAIN"/>
    <property type="match status" value="1"/>
</dbReference>
<feature type="region of interest" description="Disordered" evidence="1">
    <location>
        <begin position="205"/>
        <end position="333"/>
    </location>
</feature>
<feature type="compositionally biased region" description="Polar residues" evidence="1">
    <location>
        <begin position="170"/>
        <end position="186"/>
    </location>
</feature>
<comment type="caution">
    <text evidence="4">The sequence shown here is derived from an EMBL/GenBank/DDBJ whole genome shotgun (WGS) entry which is preliminary data.</text>
</comment>
<keyword evidence="5" id="KW-1185">Reference proteome</keyword>
<dbReference type="InterPro" id="IPR023394">
    <property type="entry name" value="Sec7_C_sf"/>
</dbReference>
<dbReference type="Gene3D" id="1.10.1000.11">
    <property type="entry name" value="Arf Nucleotide-binding Site Opener,domain 2"/>
    <property type="match status" value="1"/>
</dbReference>
<feature type="domain" description="SEC7" evidence="3">
    <location>
        <begin position="537"/>
        <end position="731"/>
    </location>
</feature>
<evidence type="ECO:0000313" key="5">
    <source>
        <dbReference type="Proteomes" id="UP001150538"/>
    </source>
</evidence>
<dbReference type="EMBL" id="JANBPU010000015">
    <property type="protein sequence ID" value="KAJ1920278.1"/>
    <property type="molecule type" value="Genomic_DNA"/>
</dbReference>
<evidence type="ECO:0000256" key="1">
    <source>
        <dbReference type="SAM" id="MobiDB-lite"/>
    </source>
</evidence>
<evidence type="ECO:0000259" key="2">
    <source>
        <dbReference type="PROSITE" id="PS50003"/>
    </source>
</evidence>
<dbReference type="GO" id="GO:0032012">
    <property type="term" value="P:regulation of ARF protein signal transduction"/>
    <property type="evidence" value="ECO:0007669"/>
    <property type="project" value="InterPro"/>
</dbReference>
<feature type="compositionally biased region" description="Polar residues" evidence="1">
    <location>
        <begin position="451"/>
        <end position="463"/>
    </location>
</feature>
<feature type="compositionally biased region" description="Polar residues" evidence="1">
    <location>
        <begin position="303"/>
        <end position="321"/>
    </location>
</feature>
<dbReference type="SMART" id="SM00222">
    <property type="entry name" value="Sec7"/>
    <property type="match status" value="1"/>
</dbReference>
<dbReference type="OrthoDB" id="2157641at2759"/>
<dbReference type="PANTHER" id="PTHR10663:SF373">
    <property type="entry name" value="PH AND SEC7 DOMAIN-CONTAINING PROTEIN C11E3.11C"/>
    <property type="match status" value="1"/>
</dbReference>
<dbReference type="InterPro" id="IPR041681">
    <property type="entry name" value="PH_9"/>
</dbReference>
<dbReference type="PROSITE" id="PS50190">
    <property type="entry name" value="SEC7"/>
    <property type="match status" value="1"/>
</dbReference>
<feature type="domain" description="PH" evidence="2">
    <location>
        <begin position="1307"/>
        <end position="1428"/>
    </location>
</feature>
<dbReference type="InterPro" id="IPR001849">
    <property type="entry name" value="PH_domain"/>
</dbReference>
<feature type="compositionally biased region" description="Polar residues" evidence="1">
    <location>
        <begin position="215"/>
        <end position="229"/>
    </location>
</feature>
<feature type="region of interest" description="Disordered" evidence="1">
    <location>
        <begin position="105"/>
        <end position="126"/>
    </location>
</feature>
<feature type="compositionally biased region" description="Low complexity" evidence="1">
    <location>
        <begin position="282"/>
        <end position="297"/>
    </location>
</feature>
<feature type="compositionally biased region" description="Polar residues" evidence="1">
    <location>
        <begin position="502"/>
        <end position="524"/>
    </location>
</feature>
<dbReference type="PANTHER" id="PTHR10663">
    <property type="entry name" value="GUANYL-NUCLEOTIDE EXCHANGE FACTOR"/>
    <property type="match status" value="1"/>
</dbReference>
<dbReference type="SMART" id="SM00233">
    <property type="entry name" value="PH"/>
    <property type="match status" value="1"/>
</dbReference>
<dbReference type="Gene3D" id="2.30.29.30">
    <property type="entry name" value="Pleckstrin-homology domain (PH domain)/Phosphotyrosine-binding domain (PTB)"/>
    <property type="match status" value="1"/>
</dbReference>
<feature type="compositionally biased region" description="Polar residues" evidence="1">
    <location>
        <begin position="402"/>
        <end position="418"/>
    </location>
</feature>
<reference evidence="4" key="1">
    <citation type="submission" date="2022-07" db="EMBL/GenBank/DDBJ databases">
        <title>Phylogenomic reconstructions and comparative analyses of Kickxellomycotina fungi.</title>
        <authorList>
            <person name="Reynolds N.K."/>
            <person name="Stajich J.E."/>
            <person name="Barry K."/>
            <person name="Grigoriev I.V."/>
            <person name="Crous P."/>
            <person name="Smith M.E."/>
        </authorList>
    </citation>
    <scope>NUCLEOTIDE SEQUENCE</scope>
    <source>
        <strain evidence="4">NBRC 100468</strain>
    </source>
</reference>
<feature type="compositionally biased region" description="Polar residues" evidence="1">
    <location>
        <begin position="425"/>
        <end position="437"/>
    </location>
</feature>
<feature type="region of interest" description="Disordered" evidence="1">
    <location>
        <begin position="734"/>
        <end position="879"/>
    </location>
</feature>
<feature type="region of interest" description="Disordered" evidence="1">
    <location>
        <begin position="940"/>
        <end position="973"/>
    </location>
</feature>
<feature type="compositionally biased region" description="Polar residues" evidence="1">
    <location>
        <begin position="836"/>
        <end position="862"/>
    </location>
</feature>
<feature type="region of interest" description="Disordered" evidence="1">
    <location>
        <begin position="1688"/>
        <end position="1770"/>
    </location>
</feature>
<feature type="region of interest" description="Disordered" evidence="1">
    <location>
        <begin position="155"/>
        <end position="186"/>
    </location>
</feature>
<dbReference type="GO" id="GO:0005085">
    <property type="term" value="F:guanyl-nucleotide exchange factor activity"/>
    <property type="evidence" value="ECO:0007669"/>
    <property type="project" value="InterPro"/>
</dbReference>
<dbReference type="SUPFAM" id="SSF50729">
    <property type="entry name" value="PH domain-like"/>
    <property type="match status" value="1"/>
</dbReference>
<feature type="compositionally biased region" description="Low complexity" evidence="1">
    <location>
        <begin position="468"/>
        <end position="487"/>
    </location>
</feature>
<feature type="region of interest" description="Disordered" evidence="1">
    <location>
        <begin position="1785"/>
        <end position="1825"/>
    </location>
</feature>
<evidence type="ECO:0000313" key="4">
    <source>
        <dbReference type="EMBL" id="KAJ1920278.1"/>
    </source>
</evidence>
<protein>
    <recommendedName>
        <fullName evidence="6">SEC7 domain-containing protein</fullName>
    </recommendedName>
</protein>
<dbReference type="InterPro" id="IPR000904">
    <property type="entry name" value="Sec7_dom"/>
</dbReference>